<feature type="transmembrane region" description="Helical" evidence="4">
    <location>
        <begin position="1061"/>
        <end position="1082"/>
    </location>
</feature>
<dbReference type="PANTHER" id="PTHR48043">
    <property type="entry name" value="EG:EG0003.4 PROTEIN-RELATED"/>
    <property type="match status" value="1"/>
</dbReference>
<reference evidence="6" key="1">
    <citation type="submission" date="2023-01" db="EMBL/GenBank/DDBJ databases">
        <title>Key to firefly adult light organ development and bioluminescence: homeobox transcription factors regulate luciferase expression and transportation to peroxisome.</title>
        <authorList>
            <person name="Fu X."/>
        </authorList>
    </citation>
    <scope>NUCLEOTIDE SEQUENCE [LARGE SCALE GENOMIC DNA]</scope>
</reference>
<proteinExistence type="inferred from homology"/>
<dbReference type="PANTHER" id="PTHR48043:SF159">
    <property type="entry name" value="EG:EG0003.4 PROTEIN-RELATED"/>
    <property type="match status" value="1"/>
</dbReference>
<dbReference type="GO" id="GO:0008194">
    <property type="term" value="F:UDP-glycosyltransferase activity"/>
    <property type="evidence" value="ECO:0007669"/>
    <property type="project" value="InterPro"/>
</dbReference>
<dbReference type="FunFam" id="3.40.50.2000:FF:000021">
    <property type="entry name" value="UDP-glucuronosyltransferase"/>
    <property type="match status" value="1"/>
</dbReference>
<comment type="caution">
    <text evidence="5">The sequence shown here is derived from an EMBL/GenBank/DDBJ whole genome shotgun (WGS) entry which is preliminary data.</text>
</comment>
<evidence type="ECO:0000256" key="2">
    <source>
        <dbReference type="ARBA" id="ARBA00022676"/>
    </source>
</evidence>
<feature type="transmembrane region" description="Helical" evidence="4">
    <location>
        <begin position="880"/>
        <end position="900"/>
    </location>
</feature>
<keyword evidence="3" id="KW-0808">Transferase</keyword>
<comment type="similarity">
    <text evidence="1">Belongs to the UDP-glycosyltransferase family.</text>
</comment>
<dbReference type="CDD" id="cd03784">
    <property type="entry name" value="GT1_Gtf-like"/>
    <property type="match status" value="3"/>
</dbReference>
<keyword evidence="4" id="KW-0472">Membrane</keyword>
<keyword evidence="2" id="KW-0328">Glycosyltransferase</keyword>
<feature type="transmembrane region" description="Helical" evidence="4">
    <location>
        <begin position="1344"/>
        <end position="1372"/>
    </location>
</feature>
<evidence type="ECO:0000313" key="6">
    <source>
        <dbReference type="Proteomes" id="UP001353858"/>
    </source>
</evidence>
<evidence type="ECO:0000313" key="5">
    <source>
        <dbReference type="EMBL" id="KAK4872660.1"/>
    </source>
</evidence>
<sequence length="1388" mass="159807">MDSRRKRDDRQRRECKTYEEWKQVAEEEWGDSAYVHTKKVEGRSLQETTETSTLWVTEKEVEENTGLQEKTITDCFAMDLKTLVVAFVIVSKFSDSARILGVVPTPSYSHQVTFRPIWKELSLRGHQVVTITTDPIRDRNLINLTEIDISSAYDVWNKNIADITMTNPLNSLFLAIETLHNVSEHILAHHDVQKLIKNETEQFDVVIVEFTVMSMFAFAERFKAPLIVCSLFDASIDLHYLMGNPIHSMLYPFYVLPVHYNLLFSDRILVVLWNIFLKLISKESYALESNYVKKFFGDEYPPVTEYMQNISLVLSYSDPIFHKVKPLLPTIIEFGGGTHKVAPKPLPKELKNLLDSAEDGFIYFSLGSNVKSKFLSEHTQSVIMKTFAELPYTILWKFEDDDLPNKPENVITSKWLPQQDILIVKFSDGARILGVVPTPSYSHQVVFQPIWKQLSLRGHEVVTITTDPIRNSSLVNLTEIDIKSAYDVWNKNIVDMTNTNGFKSFYVITQTFAEVNEHVLSHRDVQNLIKNGTEYFDVVIVEYSLMSMFAFAERFNAPLIVAISIDAPIEIHRLMGNPIHPILYPSCALPVHTDASFLERIFIMMFSLVSQLILKAFFITQNTCIKTYFGDKYQPVTSLLENISLVLSNSDPIFHKIKPLLPTIVEFGGGSHRVAAKALPKDLKRVLDATENGFIYFSLGSNVKSKYLPEHTRMIFMETFAELPYTVLWKFENDTLLNKPNNVITSKWFPQQDVFKHPNIKLFITQGGLQSLDEALYDYVPMLIMPFFADQSFNAYRMVAKGCALSIDYETMTKDEFKTAILELIDNPKYKNRIMELAKLTQDQPMSGIEKAMWWIEYVIRHKGTAHLRSPYLDMPAYQYYYLDMIAVFGLAFLILIGVVPSPSYSHQVVFQPIWKELSLRGHEVVTITTDPIKNSSLVNLTEIDIKSAYDEFSKKIVDMTNSNVFKSFSVIIQTYTDLTDHVLSHRDVQNLIKNETEYFDVVIVEYSLMSMFAFAERFNAPLIAASSLDALIEIHHLMGNPIHFMLYPTFMLPVHTDMSFLERIFIVIFNVVYQLIMQTFYVAQNTFIKTYFGDKYQSIESLQKNISLVLCNSDPIFHKVKPLLPTIVEFGGGTHRVAPKPLPKDLERVLDAAKNGFIYFSLGSNVKSKDLSEDTRSIIMETFAELPYTVLWKFENDTLRNKPSNVITSKWFPQQDVFKHPNLKLFITQGGLQSIDEAIYDYVPMLIMPFFGDQRFNAYRIVAKGCALVIDYETMTKDEFKTAIVELIDNPKYKNRMMELAKLAQDQPMTGIEKAVWWIEYVIRHKGTAHLRSPYLDMPAYQYYYLDMIAVFGLAFFILFGVFVAIVKLLLKVLSLLFRRKTKAKAE</sequence>
<evidence type="ECO:0000256" key="3">
    <source>
        <dbReference type="ARBA" id="ARBA00022679"/>
    </source>
</evidence>
<keyword evidence="4" id="KW-1133">Transmembrane helix</keyword>
<dbReference type="Proteomes" id="UP001353858">
    <property type="component" value="Unassembled WGS sequence"/>
</dbReference>
<gene>
    <name evidence="5" type="ORF">RN001_014689</name>
</gene>
<dbReference type="InterPro" id="IPR002213">
    <property type="entry name" value="UDP_glucos_trans"/>
</dbReference>
<evidence type="ECO:0000256" key="1">
    <source>
        <dbReference type="ARBA" id="ARBA00009995"/>
    </source>
</evidence>
<evidence type="ECO:0000256" key="4">
    <source>
        <dbReference type="SAM" id="Phobius"/>
    </source>
</evidence>
<dbReference type="FunFam" id="3.40.50.2000:FF:000050">
    <property type="entry name" value="UDP-glucuronosyltransferase"/>
    <property type="match status" value="1"/>
</dbReference>
<keyword evidence="6" id="KW-1185">Reference proteome</keyword>
<dbReference type="InterPro" id="IPR050271">
    <property type="entry name" value="UDP-glycosyltransferase"/>
</dbReference>
<dbReference type="SUPFAM" id="SSF53756">
    <property type="entry name" value="UDP-Glycosyltransferase/glycogen phosphorylase"/>
    <property type="match status" value="3"/>
</dbReference>
<keyword evidence="4" id="KW-0812">Transmembrane</keyword>
<dbReference type="Pfam" id="PF00201">
    <property type="entry name" value="UDPGT"/>
    <property type="match status" value="3"/>
</dbReference>
<accession>A0AAN7PYQ9</accession>
<organism evidence="5 6">
    <name type="scientific">Aquatica leii</name>
    <dbReference type="NCBI Taxonomy" id="1421715"/>
    <lineage>
        <taxon>Eukaryota</taxon>
        <taxon>Metazoa</taxon>
        <taxon>Ecdysozoa</taxon>
        <taxon>Arthropoda</taxon>
        <taxon>Hexapoda</taxon>
        <taxon>Insecta</taxon>
        <taxon>Pterygota</taxon>
        <taxon>Neoptera</taxon>
        <taxon>Endopterygota</taxon>
        <taxon>Coleoptera</taxon>
        <taxon>Polyphaga</taxon>
        <taxon>Elateriformia</taxon>
        <taxon>Elateroidea</taxon>
        <taxon>Lampyridae</taxon>
        <taxon>Luciolinae</taxon>
        <taxon>Aquatica</taxon>
    </lineage>
</organism>
<name>A0AAN7PYQ9_9COLE</name>
<dbReference type="Gene3D" id="3.40.50.2000">
    <property type="entry name" value="Glycogen Phosphorylase B"/>
    <property type="match status" value="5"/>
</dbReference>
<dbReference type="EMBL" id="JARPUR010000007">
    <property type="protein sequence ID" value="KAK4872660.1"/>
    <property type="molecule type" value="Genomic_DNA"/>
</dbReference>
<protein>
    <submittedName>
        <fullName evidence="5">Uncharacterized protein</fullName>
    </submittedName>
</protein>